<dbReference type="PANTHER" id="PTHR45649:SF14">
    <property type="entry name" value="GABA PERMEASE"/>
    <property type="match status" value="1"/>
</dbReference>
<dbReference type="AlphaFoldDB" id="A0A9P4M727"/>
<accession>A0A9P4M727</accession>
<name>A0A9P4M727_9PEZI</name>
<evidence type="ECO:0000256" key="6">
    <source>
        <dbReference type="SAM" id="Phobius"/>
    </source>
</evidence>
<dbReference type="PANTHER" id="PTHR45649">
    <property type="entry name" value="AMINO-ACID PERMEASE BAT1"/>
    <property type="match status" value="1"/>
</dbReference>
<dbReference type="InterPro" id="IPR002293">
    <property type="entry name" value="AA/rel_permease1"/>
</dbReference>
<dbReference type="GO" id="GO:0016020">
    <property type="term" value="C:membrane"/>
    <property type="evidence" value="ECO:0007669"/>
    <property type="project" value="UniProtKB-SubCell"/>
</dbReference>
<reference evidence="7" key="1">
    <citation type="journal article" date="2020" name="Stud. Mycol.">
        <title>101 Dothideomycetes genomes: a test case for predicting lifestyles and emergence of pathogens.</title>
        <authorList>
            <person name="Haridas S."/>
            <person name="Albert R."/>
            <person name="Binder M."/>
            <person name="Bloem J."/>
            <person name="Labutti K."/>
            <person name="Salamov A."/>
            <person name="Andreopoulos B."/>
            <person name="Baker S."/>
            <person name="Barry K."/>
            <person name="Bills G."/>
            <person name="Bluhm B."/>
            <person name="Cannon C."/>
            <person name="Castanera R."/>
            <person name="Culley D."/>
            <person name="Daum C."/>
            <person name="Ezra D."/>
            <person name="Gonzalez J."/>
            <person name="Henrissat B."/>
            <person name="Kuo A."/>
            <person name="Liang C."/>
            <person name="Lipzen A."/>
            <person name="Lutzoni F."/>
            <person name="Magnuson J."/>
            <person name="Mondo S."/>
            <person name="Nolan M."/>
            <person name="Ohm R."/>
            <person name="Pangilinan J."/>
            <person name="Park H.-J."/>
            <person name="Ramirez L."/>
            <person name="Alfaro M."/>
            <person name="Sun H."/>
            <person name="Tritt A."/>
            <person name="Yoshinaga Y."/>
            <person name="Zwiers L.-H."/>
            <person name="Turgeon B."/>
            <person name="Goodwin S."/>
            <person name="Spatafora J."/>
            <person name="Crous P."/>
            <person name="Grigoriev I."/>
        </authorList>
    </citation>
    <scope>NUCLEOTIDE SEQUENCE</scope>
    <source>
        <strain evidence="7">CBS 133067</strain>
    </source>
</reference>
<dbReference type="Proteomes" id="UP000799772">
    <property type="component" value="Unassembled WGS sequence"/>
</dbReference>
<organism evidence="7 8">
    <name type="scientific">Rhizodiscina lignyota</name>
    <dbReference type="NCBI Taxonomy" id="1504668"/>
    <lineage>
        <taxon>Eukaryota</taxon>
        <taxon>Fungi</taxon>
        <taxon>Dikarya</taxon>
        <taxon>Ascomycota</taxon>
        <taxon>Pezizomycotina</taxon>
        <taxon>Dothideomycetes</taxon>
        <taxon>Pleosporomycetidae</taxon>
        <taxon>Aulographales</taxon>
        <taxon>Rhizodiscinaceae</taxon>
        <taxon>Rhizodiscina</taxon>
    </lineage>
</organism>
<feature type="transmembrane region" description="Helical" evidence="6">
    <location>
        <begin position="47"/>
        <end position="67"/>
    </location>
</feature>
<dbReference type="OrthoDB" id="3257095at2759"/>
<feature type="transmembrane region" description="Helical" evidence="6">
    <location>
        <begin position="26"/>
        <end position="42"/>
    </location>
</feature>
<keyword evidence="8" id="KW-1185">Reference proteome</keyword>
<sequence length="366" mass="40263">MASIEPSAGGQYHWVLKFSPPKHRRWLAFLVAVFNVFLRRVLPSMEVAVFGIFFTMFIALIAILFGVNLPPKLPAHNLVDFQDGSGWGSKVGACFVGISGPVITLIGSDCGVHLAEELCLSSRSSTMLWVFSWLAALLLRIGDLDSILATQTGEPFIQIFWNVLQHRWKVVLVVGILLFIFTFSSMNTNVTASRQLYAFAREGGVPFCEYVSKVSPAYRVPTRAVWITGIIGILISLLAAGSSFAFLIIQTIGNSGLLTSYIITISCRLYHRNNVSLYGTRDTRPPVFLGKIWGNIINITAIICAGIFSVTDFFPAAPHPTASTFNYSVVVWGGIGVLAIPVWNSWKITVVRNLGSDLRHPISYSE</sequence>
<dbReference type="PIRSF" id="PIRSF006060">
    <property type="entry name" value="AA_transporter"/>
    <property type="match status" value="1"/>
</dbReference>
<feature type="transmembrane region" description="Helical" evidence="6">
    <location>
        <begin position="255"/>
        <end position="271"/>
    </location>
</feature>
<keyword evidence="2" id="KW-0813">Transport</keyword>
<keyword evidence="4 6" id="KW-1133">Transmembrane helix</keyword>
<feature type="transmembrane region" description="Helical" evidence="6">
    <location>
        <begin position="224"/>
        <end position="249"/>
    </location>
</feature>
<evidence type="ECO:0000256" key="2">
    <source>
        <dbReference type="ARBA" id="ARBA00022448"/>
    </source>
</evidence>
<evidence type="ECO:0000256" key="3">
    <source>
        <dbReference type="ARBA" id="ARBA00022692"/>
    </source>
</evidence>
<comment type="subcellular location">
    <subcellularLocation>
        <location evidence="1">Membrane</location>
        <topology evidence="1">Multi-pass membrane protein</topology>
    </subcellularLocation>
</comment>
<evidence type="ECO:0000256" key="4">
    <source>
        <dbReference type="ARBA" id="ARBA00022989"/>
    </source>
</evidence>
<evidence type="ECO:0000256" key="1">
    <source>
        <dbReference type="ARBA" id="ARBA00004141"/>
    </source>
</evidence>
<keyword evidence="5 6" id="KW-0472">Membrane</keyword>
<dbReference type="EMBL" id="ML978124">
    <property type="protein sequence ID" value="KAF2100271.1"/>
    <property type="molecule type" value="Genomic_DNA"/>
</dbReference>
<evidence type="ECO:0000313" key="7">
    <source>
        <dbReference type="EMBL" id="KAF2100271.1"/>
    </source>
</evidence>
<feature type="transmembrane region" description="Helical" evidence="6">
    <location>
        <begin position="168"/>
        <end position="186"/>
    </location>
</feature>
<keyword evidence="3 6" id="KW-0812">Transmembrane</keyword>
<evidence type="ECO:0000256" key="5">
    <source>
        <dbReference type="ARBA" id="ARBA00023136"/>
    </source>
</evidence>
<proteinExistence type="predicted"/>
<dbReference type="Pfam" id="PF13520">
    <property type="entry name" value="AA_permease_2"/>
    <property type="match status" value="1"/>
</dbReference>
<protein>
    <submittedName>
        <fullName evidence="7">Uncharacterized protein</fullName>
    </submittedName>
</protein>
<evidence type="ECO:0000313" key="8">
    <source>
        <dbReference type="Proteomes" id="UP000799772"/>
    </source>
</evidence>
<dbReference type="Gene3D" id="1.20.1740.10">
    <property type="entry name" value="Amino acid/polyamine transporter I"/>
    <property type="match status" value="1"/>
</dbReference>
<feature type="transmembrane region" description="Helical" evidence="6">
    <location>
        <begin position="128"/>
        <end position="148"/>
    </location>
</feature>
<feature type="transmembrane region" description="Helical" evidence="6">
    <location>
        <begin position="325"/>
        <end position="343"/>
    </location>
</feature>
<gene>
    <name evidence="7" type="ORF">NA57DRAFT_64897</name>
</gene>
<feature type="transmembrane region" description="Helical" evidence="6">
    <location>
        <begin position="292"/>
        <end position="313"/>
    </location>
</feature>
<comment type="caution">
    <text evidence="7">The sequence shown here is derived from an EMBL/GenBank/DDBJ whole genome shotgun (WGS) entry which is preliminary data.</text>
</comment>
<dbReference type="GO" id="GO:0022857">
    <property type="term" value="F:transmembrane transporter activity"/>
    <property type="evidence" value="ECO:0007669"/>
    <property type="project" value="InterPro"/>
</dbReference>
<feature type="transmembrane region" description="Helical" evidence="6">
    <location>
        <begin position="87"/>
        <end position="107"/>
    </location>
</feature>